<accession>A0A8H9I2F5</accession>
<dbReference type="CDD" id="cd09727">
    <property type="entry name" value="Cas6_I-E"/>
    <property type="match status" value="1"/>
</dbReference>
<dbReference type="EMBL" id="JPRF03000002">
    <property type="protein sequence ID" value="OEV38978.1"/>
    <property type="molecule type" value="Genomic_DNA"/>
</dbReference>
<reference evidence="1" key="5">
    <citation type="submission" date="2020-09" db="EMBL/GenBank/DDBJ databases">
        <authorList>
            <person name="Sun Q."/>
            <person name="Ohkuma M."/>
        </authorList>
    </citation>
    <scope>NUCLEOTIDE SEQUENCE</scope>
    <source>
        <strain evidence="1">JCM 4434</strain>
    </source>
</reference>
<sequence>MNLWLTRIIPDPRSRDARRDTAGAVDLHHRLMSLFPDNLPDPEPRRRLGILFRSETTPAGHQILLQSTQPPDLSRLPAGYGQAATKTLTPLLDALRPGLHIRYRIAANPIRKPGRTTRELYQLKAIVPLQGTAADDWWARQAETSGLRLGTLYSSPLDAARGARRSDRSQVQHHRILFEGTAVIADADRLRTRLTDGIGKGKAYGCGLLSIAPHREPA</sequence>
<dbReference type="EMBL" id="BMUB01000022">
    <property type="protein sequence ID" value="GGU99243.1"/>
    <property type="molecule type" value="Genomic_DNA"/>
</dbReference>
<name>A0A1E7NEB2_KITAU</name>
<dbReference type="KEGG" id="kau:B6264_30140"/>
<organism evidence="2 3">
    <name type="scientific">Kitasatospora aureofaciens</name>
    <name type="common">Streptomyces aureofaciens</name>
    <dbReference type="NCBI Taxonomy" id="1894"/>
    <lineage>
        <taxon>Bacteria</taxon>
        <taxon>Bacillati</taxon>
        <taxon>Actinomycetota</taxon>
        <taxon>Actinomycetes</taxon>
        <taxon>Kitasatosporales</taxon>
        <taxon>Streptomycetaceae</taxon>
        <taxon>Kitasatospora</taxon>
    </lineage>
</organism>
<dbReference type="Gene3D" id="3.30.70.1200">
    <property type="entry name" value="Crispr-associated protein, domain 1"/>
    <property type="match status" value="1"/>
</dbReference>
<comment type="caution">
    <text evidence="2">The sequence shown here is derived from an EMBL/GenBank/DDBJ whole genome shotgun (WGS) entry which is preliminary data.</text>
</comment>
<dbReference type="OrthoDB" id="9795689at2"/>
<reference evidence="2 3" key="2">
    <citation type="submission" date="2014-07" db="EMBL/GenBank/DDBJ databases">
        <authorList>
            <person name="Zhang J.E."/>
            <person name="Yang H."/>
            <person name="Guo J."/>
            <person name="Deng Z."/>
            <person name="Luo H."/>
            <person name="Luo M."/>
            <person name="Zhao B."/>
        </authorList>
    </citation>
    <scope>NUCLEOTIDE SEQUENCE [LARGE SCALE GENOMIC DNA]</scope>
    <source>
        <strain evidence="2">ATCC 10762</strain>
        <strain evidence="3">ATCC 10762 / DSM 40127 / CCM 3239 / JCM 4008 / LMG 5968 / NBRC 12843 / NCIMB 8234 / A-377</strain>
    </source>
</reference>
<reference evidence="1" key="1">
    <citation type="journal article" date="2014" name="Int. J. Syst. Evol. Microbiol.">
        <title>Complete genome sequence of Corynebacterium casei LMG S-19264T (=DSM 44701T), isolated from a smear-ripened cheese.</title>
        <authorList>
            <consortium name="US DOE Joint Genome Institute (JGI-PGF)"/>
            <person name="Walter F."/>
            <person name="Albersmeier A."/>
            <person name="Kalinowski J."/>
            <person name="Ruckert C."/>
        </authorList>
    </citation>
    <scope>NUCLEOTIDE SEQUENCE</scope>
    <source>
        <strain evidence="1">JCM 4434</strain>
    </source>
</reference>
<gene>
    <name evidence="1" type="ORF">GCM10010502_62070</name>
    <name evidence="2" type="ORF">HS99_0017875</name>
</gene>
<proteinExistence type="predicted"/>
<accession>A0A1E7NEB2</accession>
<dbReference type="RefSeq" id="WP_030557336.1">
    <property type="nucleotide sequence ID" value="NZ_BMUB01000022.1"/>
</dbReference>
<dbReference type="AlphaFoldDB" id="A0A1E7NEB2"/>
<dbReference type="SMART" id="SM01101">
    <property type="entry name" value="CRISPR_assoc"/>
    <property type="match status" value="1"/>
</dbReference>
<dbReference type="Proteomes" id="UP000037395">
    <property type="component" value="Unassembled WGS sequence"/>
</dbReference>
<protein>
    <submittedName>
        <fullName evidence="2">Type I-E CRISPR-associated protein Cas6/Cse3/CasE</fullName>
    </submittedName>
</protein>
<dbReference type="Pfam" id="PF08798">
    <property type="entry name" value="CRISPR_assoc"/>
    <property type="match status" value="1"/>
</dbReference>
<dbReference type="SUPFAM" id="SSF117987">
    <property type="entry name" value="CRISPR-associated protein"/>
    <property type="match status" value="2"/>
</dbReference>
<keyword evidence="3" id="KW-1185">Reference proteome</keyword>
<dbReference type="NCBIfam" id="TIGR01907">
    <property type="entry name" value="casE_Cse3"/>
    <property type="match status" value="1"/>
</dbReference>
<reference evidence="2" key="3">
    <citation type="submission" date="2016-08" db="EMBL/GenBank/DDBJ databases">
        <title>Sequencing, Assembly and Comparative Genomics of S. aureofaciens ATCC 10762.</title>
        <authorList>
            <person name="Gradnigo J.S."/>
            <person name="Johnson N."/>
            <person name="Somerville G.A."/>
        </authorList>
    </citation>
    <scope>NUCLEOTIDE SEQUENCE [LARGE SCALE GENOMIC DNA]</scope>
    <source>
        <strain evidence="2">ATCC 10762</strain>
    </source>
</reference>
<dbReference type="Gene3D" id="3.30.70.1210">
    <property type="entry name" value="Crispr-associated protein, domain 2"/>
    <property type="match status" value="1"/>
</dbReference>
<evidence type="ECO:0000313" key="3">
    <source>
        <dbReference type="Proteomes" id="UP000037395"/>
    </source>
</evidence>
<evidence type="ECO:0000313" key="2">
    <source>
        <dbReference type="EMBL" id="OEV38978.1"/>
    </source>
</evidence>
<dbReference type="Proteomes" id="UP000610124">
    <property type="component" value="Unassembled WGS sequence"/>
</dbReference>
<dbReference type="GeneID" id="97489151"/>
<evidence type="ECO:0000313" key="1">
    <source>
        <dbReference type="EMBL" id="GGU99243.1"/>
    </source>
</evidence>
<reference evidence="3" key="4">
    <citation type="submission" date="2016-08" db="EMBL/GenBank/DDBJ databases">
        <title>Sequencing, assembly and comparative genomics of S. aureofaciens ATCC 10762.</title>
        <authorList>
            <person name="Gradnigo J.S."/>
            <person name="Johnson N."/>
            <person name="Somerville G.A."/>
        </authorList>
    </citation>
    <scope>NUCLEOTIDE SEQUENCE [LARGE SCALE GENOMIC DNA]</scope>
    <source>
        <strain evidence="3">ATCC 10762 / DSM 40127 / CCM 3239 / JCM 4008 / LMG 5968 / NBRC 12843 / NCIMB 8234 / A-377</strain>
    </source>
</reference>
<dbReference type="InterPro" id="IPR010179">
    <property type="entry name" value="CRISPR-assoc_prot_Cse3"/>
</dbReference>